<organism evidence="4 5">
    <name type="scientific">Novipirellula artificiosorum</name>
    <dbReference type="NCBI Taxonomy" id="2528016"/>
    <lineage>
        <taxon>Bacteria</taxon>
        <taxon>Pseudomonadati</taxon>
        <taxon>Planctomycetota</taxon>
        <taxon>Planctomycetia</taxon>
        <taxon>Pirellulales</taxon>
        <taxon>Pirellulaceae</taxon>
        <taxon>Novipirellula</taxon>
    </lineage>
</organism>
<dbReference type="SUPFAM" id="SSF64438">
    <property type="entry name" value="CNF1/YfiH-like putative cysteine hydrolases"/>
    <property type="match status" value="1"/>
</dbReference>
<dbReference type="PANTHER" id="PTHR35147:SF1">
    <property type="entry name" value="CHEMORECEPTOR GLUTAMINE DEAMIDASE CHED-RELATED"/>
    <property type="match status" value="1"/>
</dbReference>
<protein>
    <recommendedName>
        <fullName evidence="3">Probable chemoreceptor glutamine deamidase CheD</fullName>
        <ecNumber evidence="3">3.5.1.44</ecNumber>
    </recommendedName>
</protein>
<keyword evidence="1 3" id="KW-0145">Chemotaxis</keyword>
<evidence type="ECO:0000313" key="5">
    <source>
        <dbReference type="Proteomes" id="UP000319143"/>
    </source>
</evidence>
<dbReference type="EC" id="3.5.1.44" evidence="3"/>
<dbReference type="InterPro" id="IPR005659">
    <property type="entry name" value="Chemorcpt_Glu_NH3ase_CheD"/>
</dbReference>
<dbReference type="Proteomes" id="UP000319143">
    <property type="component" value="Unassembled WGS sequence"/>
</dbReference>
<accession>A0A5C6DEF5</accession>
<reference evidence="4 5" key="1">
    <citation type="submission" date="2019-02" db="EMBL/GenBank/DDBJ databases">
        <title>Deep-cultivation of Planctomycetes and their phenomic and genomic characterization uncovers novel biology.</title>
        <authorList>
            <person name="Wiegand S."/>
            <person name="Jogler M."/>
            <person name="Boedeker C."/>
            <person name="Pinto D."/>
            <person name="Vollmers J."/>
            <person name="Rivas-Marin E."/>
            <person name="Kohn T."/>
            <person name="Peeters S.H."/>
            <person name="Heuer A."/>
            <person name="Rast P."/>
            <person name="Oberbeckmann S."/>
            <person name="Bunk B."/>
            <person name="Jeske O."/>
            <person name="Meyerdierks A."/>
            <person name="Storesund J.E."/>
            <person name="Kallscheuer N."/>
            <person name="Luecker S."/>
            <person name="Lage O.M."/>
            <person name="Pohl T."/>
            <person name="Merkel B.J."/>
            <person name="Hornburger P."/>
            <person name="Mueller R.-W."/>
            <person name="Bruemmer F."/>
            <person name="Labrenz M."/>
            <person name="Spormann A.M."/>
            <person name="Op Den Camp H."/>
            <person name="Overmann J."/>
            <person name="Amann R."/>
            <person name="Jetten M.S.M."/>
            <person name="Mascher T."/>
            <person name="Medema M.H."/>
            <person name="Devos D.P."/>
            <person name="Kaster A.-K."/>
            <person name="Ovreas L."/>
            <person name="Rohde M."/>
            <person name="Galperin M.Y."/>
            <person name="Jogler C."/>
        </authorList>
    </citation>
    <scope>NUCLEOTIDE SEQUENCE [LARGE SCALE GENOMIC DNA]</scope>
    <source>
        <strain evidence="4 5">Poly41</strain>
    </source>
</reference>
<evidence type="ECO:0000256" key="2">
    <source>
        <dbReference type="ARBA" id="ARBA00022801"/>
    </source>
</evidence>
<dbReference type="GO" id="GO:0050568">
    <property type="term" value="F:protein-glutamine glutaminase activity"/>
    <property type="evidence" value="ECO:0007669"/>
    <property type="project" value="UniProtKB-UniRule"/>
</dbReference>
<dbReference type="RefSeq" id="WP_197231585.1">
    <property type="nucleotide sequence ID" value="NZ_SJPV01000010.1"/>
</dbReference>
<dbReference type="InterPro" id="IPR011324">
    <property type="entry name" value="Cytotoxic_necrot_fac-like_cat"/>
</dbReference>
<keyword evidence="4" id="KW-0675">Receptor</keyword>
<dbReference type="Gene3D" id="3.30.1330.200">
    <property type="match status" value="1"/>
</dbReference>
<evidence type="ECO:0000256" key="1">
    <source>
        <dbReference type="ARBA" id="ARBA00022500"/>
    </source>
</evidence>
<sequence>MEEIKQTIGLTVRMGEMHVDVDGGTLRTLLGSCVGLALYDRRRKVGGLAHIVLPDSREKNTDRPGKFVDLAVPALIEQMEKAVGEKLRLTAKIAGGASMFATSTAGNIGQQNVESCRQMLSDLRIPVLASHCGGEKGRRMSFYTENGNVVIEIVGQEPIELK</sequence>
<evidence type="ECO:0000313" key="4">
    <source>
        <dbReference type="EMBL" id="TWU33309.1"/>
    </source>
</evidence>
<dbReference type="GO" id="GO:0006935">
    <property type="term" value="P:chemotaxis"/>
    <property type="evidence" value="ECO:0007669"/>
    <property type="project" value="UniProtKB-UniRule"/>
</dbReference>
<dbReference type="HAMAP" id="MF_01440">
    <property type="entry name" value="CheD"/>
    <property type="match status" value="1"/>
</dbReference>
<comment type="function">
    <text evidence="3">Probably deamidates glutamine residues to glutamate on methyl-accepting chemotaxis receptors (MCPs), playing an important role in chemotaxis.</text>
</comment>
<keyword evidence="5" id="KW-1185">Reference proteome</keyword>
<name>A0A5C6DEF5_9BACT</name>
<dbReference type="Pfam" id="PF03975">
    <property type="entry name" value="CheD"/>
    <property type="match status" value="1"/>
</dbReference>
<comment type="similarity">
    <text evidence="3">Belongs to the CheD family.</text>
</comment>
<dbReference type="PANTHER" id="PTHR35147">
    <property type="entry name" value="CHEMORECEPTOR GLUTAMINE DEAMIDASE CHED-RELATED"/>
    <property type="match status" value="1"/>
</dbReference>
<evidence type="ECO:0000256" key="3">
    <source>
        <dbReference type="HAMAP-Rule" id="MF_01440"/>
    </source>
</evidence>
<comment type="caution">
    <text evidence="4">The sequence shown here is derived from an EMBL/GenBank/DDBJ whole genome shotgun (WGS) entry which is preliminary data.</text>
</comment>
<dbReference type="EMBL" id="SJPV01000010">
    <property type="protein sequence ID" value="TWU33309.1"/>
    <property type="molecule type" value="Genomic_DNA"/>
</dbReference>
<gene>
    <name evidence="3 4" type="primary">cheD</name>
    <name evidence="4" type="ORF">Poly41_50620</name>
</gene>
<keyword evidence="2 3" id="KW-0378">Hydrolase</keyword>
<comment type="catalytic activity">
    <reaction evidence="3">
        <text>L-glutaminyl-[protein] + H2O = L-glutamyl-[protein] + NH4(+)</text>
        <dbReference type="Rhea" id="RHEA:16441"/>
        <dbReference type="Rhea" id="RHEA-COMP:10207"/>
        <dbReference type="Rhea" id="RHEA-COMP:10208"/>
        <dbReference type="ChEBI" id="CHEBI:15377"/>
        <dbReference type="ChEBI" id="CHEBI:28938"/>
        <dbReference type="ChEBI" id="CHEBI:29973"/>
        <dbReference type="ChEBI" id="CHEBI:30011"/>
        <dbReference type="EC" id="3.5.1.44"/>
    </reaction>
</comment>
<proteinExistence type="inferred from homology"/>
<dbReference type="CDD" id="cd16352">
    <property type="entry name" value="CheD"/>
    <property type="match status" value="1"/>
</dbReference>
<dbReference type="AlphaFoldDB" id="A0A5C6DEF5"/>
<dbReference type="InterPro" id="IPR038592">
    <property type="entry name" value="CheD-like_sf"/>
</dbReference>